<proteinExistence type="predicted"/>
<dbReference type="Proteomes" id="UP000031532">
    <property type="component" value="Unassembled WGS sequence"/>
</dbReference>
<accession>A0A9X5E5W5</accession>
<sequence>MFTLIKAGNILGRGILSCLWMTGQSSEQLLVLQRSIAKSFRGEFRICLKRTTLRIVEKSDSH</sequence>
<dbReference type="RefSeq" id="WP_132866997.1">
    <property type="nucleotide sequence ID" value="NZ_JTJC03000003.1"/>
</dbReference>
<organism evidence="1 2">
    <name type="scientific">Scytonema millei VB511283</name>
    <dbReference type="NCBI Taxonomy" id="1245923"/>
    <lineage>
        <taxon>Bacteria</taxon>
        <taxon>Bacillati</taxon>
        <taxon>Cyanobacteriota</taxon>
        <taxon>Cyanophyceae</taxon>
        <taxon>Nostocales</taxon>
        <taxon>Scytonemataceae</taxon>
        <taxon>Scytonema</taxon>
    </lineage>
</organism>
<reference evidence="1 2" key="1">
    <citation type="journal article" date="2015" name="Genome Announc.">
        <title>Draft Genome Sequence of the Terrestrial Cyanobacterium Scytonema millei VB511283, Isolated from Eastern India.</title>
        <authorList>
            <person name="Sen D."/>
            <person name="Chandrababunaidu M.M."/>
            <person name="Singh D."/>
            <person name="Sanghi N."/>
            <person name="Ghorai A."/>
            <person name="Mishra G.P."/>
            <person name="Madduluri M."/>
            <person name="Adhikary S.P."/>
            <person name="Tripathy S."/>
        </authorList>
    </citation>
    <scope>NUCLEOTIDE SEQUENCE [LARGE SCALE GENOMIC DNA]</scope>
    <source>
        <strain evidence="1 2">VB511283</strain>
    </source>
</reference>
<dbReference type="EMBL" id="JTJC03000003">
    <property type="protein sequence ID" value="NHC35496.1"/>
    <property type="molecule type" value="Genomic_DNA"/>
</dbReference>
<keyword evidence="2" id="KW-1185">Reference proteome</keyword>
<comment type="caution">
    <text evidence="1">The sequence shown here is derived from an EMBL/GenBank/DDBJ whole genome shotgun (WGS) entry which is preliminary data.</text>
</comment>
<gene>
    <name evidence="1" type="ORF">QH73_0012635</name>
</gene>
<protein>
    <submittedName>
        <fullName evidence="1">Uncharacterized protein</fullName>
    </submittedName>
</protein>
<dbReference type="AlphaFoldDB" id="A0A9X5E5W5"/>
<name>A0A9X5E5W5_9CYAN</name>
<evidence type="ECO:0000313" key="2">
    <source>
        <dbReference type="Proteomes" id="UP000031532"/>
    </source>
</evidence>
<evidence type="ECO:0000313" key="1">
    <source>
        <dbReference type="EMBL" id="NHC35496.1"/>
    </source>
</evidence>